<dbReference type="Proteomes" id="UP000594454">
    <property type="component" value="Chromosome 1"/>
</dbReference>
<keyword evidence="3" id="KW-1185">Reference proteome</keyword>
<sequence>MGLDWIDYLVIVVALSLLIYSSYRCATRLSKLQSSILRERLEQDIRENQLNRRRCQPNNSHAPTLYTVAAVVMTSNASSSTRNTENMENDEELPPSYDEAIFYPISKAMITMRKETDPV</sequence>
<accession>A0A7R8YM63</accession>
<keyword evidence="1" id="KW-0472">Membrane</keyword>
<dbReference type="EMBL" id="LR899009">
    <property type="protein sequence ID" value="CAD7078213.1"/>
    <property type="molecule type" value="Genomic_DNA"/>
</dbReference>
<dbReference type="InParanoid" id="A0A7R8YM63"/>
<evidence type="ECO:0000256" key="1">
    <source>
        <dbReference type="SAM" id="Phobius"/>
    </source>
</evidence>
<evidence type="ECO:0000313" key="2">
    <source>
        <dbReference type="EMBL" id="CAD7078213.1"/>
    </source>
</evidence>
<reference evidence="2 3" key="1">
    <citation type="submission" date="2020-11" db="EMBL/GenBank/DDBJ databases">
        <authorList>
            <person name="Wallbank WR R."/>
            <person name="Pardo Diaz C."/>
            <person name="Kozak K."/>
            <person name="Martin S."/>
            <person name="Jiggins C."/>
            <person name="Moest M."/>
            <person name="Warren A I."/>
            <person name="Generalovic N T."/>
            <person name="Byers J.R.P. K."/>
            <person name="Montejo-Kovacevich G."/>
            <person name="Yen C E."/>
        </authorList>
    </citation>
    <scope>NUCLEOTIDE SEQUENCE [LARGE SCALE GENOMIC DNA]</scope>
</reference>
<keyword evidence="1" id="KW-0812">Transmembrane</keyword>
<protein>
    <submittedName>
        <fullName evidence="2">Uncharacterized protein</fullName>
    </submittedName>
</protein>
<gene>
    <name evidence="2" type="ORF">HERILL_LOCUS1494</name>
</gene>
<proteinExistence type="predicted"/>
<name>A0A7R8YM63_HERIL</name>
<evidence type="ECO:0000313" key="3">
    <source>
        <dbReference type="Proteomes" id="UP000594454"/>
    </source>
</evidence>
<keyword evidence="1" id="KW-1133">Transmembrane helix</keyword>
<feature type="transmembrane region" description="Helical" evidence="1">
    <location>
        <begin position="6"/>
        <end position="23"/>
    </location>
</feature>
<dbReference type="AlphaFoldDB" id="A0A7R8YM63"/>
<organism evidence="2 3">
    <name type="scientific">Hermetia illucens</name>
    <name type="common">Black soldier fly</name>
    <dbReference type="NCBI Taxonomy" id="343691"/>
    <lineage>
        <taxon>Eukaryota</taxon>
        <taxon>Metazoa</taxon>
        <taxon>Ecdysozoa</taxon>
        <taxon>Arthropoda</taxon>
        <taxon>Hexapoda</taxon>
        <taxon>Insecta</taxon>
        <taxon>Pterygota</taxon>
        <taxon>Neoptera</taxon>
        <taxon>Endopterygota</taxon>
        <taxon>Diptera</taxon>
        <taxon>Brachycera</taxon>
        <taxon>Stratiomyomorpha</taxon>
        <taxon>Stratiomyidae</taxon>
        <taxon>Hermetiinae</taxon>
        <taxon>Hermetia</taxon>
    </lineage>
</organism>